<proteinExistence type="predicted"/>
<dbReference type="Gene3D" id="1.25.40.390">
    <property type="match status" value="1"/>
</dbReference>
<accession>A0ABR6KKE5</accession>
<sequence>MKKYLKYIAAGAALAFTCNSCIDLEEMNVDPNNPTTTDPALLLTGLSFKTFEESDAQVCHATKQLVLTSGESPYQVYKWTRGGFGYYSSLRDVTKMKEEAEKSNETAYEALALFFEAHYYYMLTMMFGDVPCSEALQGETNELYQPKYDSQETVLSTVLAKLDEANTLLTDNNSIISGDIIYGGDLLKWRRLINAYRLRVLMSLSNKQTVGGIDVKSTFARIFRDEPLMTGEADNGQLVFLDQQDDRYPYFNDSDFGSGRYMDSTYVAVLATRKDPRLFAFCTQTPAAEKAGLAVDDFASYDGGDPAIPYSLVNDKVSLGGCSKPATRYYQHPTNEPMILLGYTEQQLLLAEAVVRGWISGDDKEFYESAVRASFRFYEKYASSVAQYLGEDAADTYLQGDKVAYASSLTKEQKIERIILQKYIPTFLQGSMWMPYYDQLRTGYPEFRRASGVSLPYRWMYPQDEYNNNAASVQAALQSQFGGNDRTSDPLWWIK</sequence>
<dbReference type="SUPFAM" id="SSF48452">
    <property type="entry name" value="TPR-like"/>
    <property type="match status" value="1"/>
</dbReference>
<evidence type="ECO:0000313" key="2">
    <source>
        <dbReference type="Proteomes" id="UP000533637"/>
    </source>
</evidence>
<organism evidence="1 2">
    <name type="scientific">Parabacteroides faecis</name>
    <dbReference type="NCBI Taxonomy" id="1217282"/>
    <lineage>
        <taxon>Bacteria</taxon>
        <taxon>Pseudomonadati</taxon>
        <taxon>Bacteroidota</taxon>
        <taxon>Bacteroidia</taxon>
        <taxon>Bacteroidales</taxon>
        <taxon>Tannerellaceae</taxon>
        <taxon>Parabacteroides</taxon>
    </lineage>
</organism>
<dbReference type="Proteomes" id="UP000533637">
    <property type="component" value="Unassembled WGS sequence"/>
</dbReference>
<gene>
    <name evidence="1" type="ORF">GGQ57_001163</name>
</gene>
<dbReference type="EMBL" id="JACHOC010000002">
    <property type="protein sequence ID" value="MBB4621269.1"/>
    <property type="molecule type" value="Genomic_DNA"/>
</dbReference>
<keyword evidence="2" id="KW-1185">Reference proteome</keyword>
<reference evidence="1 2" key="1">
    <citation type="submission" date="2020-08" db="EMBL/GenBank/DDBJ databases">
        <title>Genomic Encyclopedia of Type Strains, Phase IV (KMG-IV): sequencing the most valuable type-strain genomes for metagenomic binning, comparative biology and taxonomic classification.</title>
        <authorList>
            <person name="Goeker M."/>
        </authorList>
    </citation>
    <scope>NUCLEOTIDE SEQUENCE [LARGE SCALE GENOMIC DNA]</scope>
    <source>
        <strain evidence="1 2">DSM 102983</strain>
    </source>
</reference>
<dbReference type="InterPro" id="IPR041662">
    <property type="entry name" value="SusD-like_2"/>
</dbReference>
<dbReference type="Pfam" id="PF12771">
    <property type="entry name" value="SusD-like_2"/>
    <property type="match status" value="1"/>
</dbReference>
<dbReference type="InterPro" id="IPR011990">
    <property type="entry name" value="TPR-like_helical_dom_sf"/>
</dbReference>
<dbReference type="RefSeq" id="WP_183669491.1">
    <property type="nucleotide sequence ID" value="NZ_BMPB01000003.1"/>
</dbReference>
<evidence type="ECO:0000313" key="1">
    <source>
        <dbReference type="EMBL" id="MBB4621269.1"/>
    </source>
</evidence>
<evidence type="ECO:0008006" key="3">
    <source>
        <dbReference type="Google" id="ProtNLM"/>
    </source>
</evidence>
<protein>
    <recommendedName>
        <fullName evidence="3">SusD/RagB family nutrient-binding outer membrane lipoprotein</fullName>
    </recommendedName>
</protein>
<name>A0ABR6KKE5_9BACT</name>
<comment type="caution">
    <text evidence="1">The sequence shown here is derived from an EMBL/GenBank/DDBJ whole genome shotgun (WGS) entry which is preliminary data.</text>
</comment>